<feature type="region of interest" description="Disordered" evidence="1">
    <location>
        <begin position="651"/>
        <end position="673"/>
    </location>
</feature>
<feature type="region of interest" description="Disordered" evidence="1">
    <location>
        <begin position="315"/>
        <end position="345"/>
    </location>
</feature>
<dbReference type="InterPro" id="IPR008395">
    <property type="entry name" value="Agenet-like_dom"/>
</dbReference>
<dbReference type="InterPro" id="IPR055274">
    <property type="entry name" value="SWO1"/>
</dbReference>
<name>A0A835U5R1_VANPL</name>
<evidence type="ECO:0000313" key="4">
    <source>
        <dbReference type="Proteomes" id="UP000639772"/>
    </source>
</evidence>
<feature type="compositionally biased region" description="Basic and acidic residues" evidence="1">
    <location>
        <begin position="34"/>
        <end position="45"/>
    </location>
</feature>
<evidence type="ECO:0000256" key="1">
    <source>
        <dbReference type="SAM" id="MobiDB-lite"/>
    </source>
</evidence>
<dbReference type="SMART" id="SM00743">
    <property type="entry name" value="Agenet"/>
    <property type="match status" value="2"/>
</dbReference>
<dbReference type="Pfam" id="PF05641">
    <property type="entry name" value="Agenet"/>
    <property type="match status" value="1"/>
</dbReference>
<dbReference type="OrthoDB" id="433924at2759"/>
<gene>
    <name evidence="3" type="ORF">HPP92_027193</name>
</gene>
<feature type="region of interest" description="Disordered" evidence="1">
    <location>
        <begin position="163"/>
        <end position="186"/>
    </location>
</feature>
<dbReference type="PANTHER" id="PTHR48429">
    <property type="entry name" value="AGENET DOMAIN-CONTAINING PROTEIN"/>
    <property type="match status" value="1"/>
</dbReference>
<feature type="domain" description="Agenet" evidence="2">
    <location>
        <begin position="1039"/>
        <end position="1092"/>
    </location>
</feature>
<dbReference type="InterPro" id="IPR014002">
    <property type="entry name" value="Agenet_dom_plant"/>
</dbReference>
<sequence>MNLSGASRLSNSRETVIVEMFNGSDSGAGCVREPLIDNSKERHSDTVMQPSSPVQSTDCTSDNEVPPSEGDALGDVKPLTHERDSTSHKLAVESFDGCHSMEAIPHVMNEVSVVSAQSMEPVPVGRQVEHASSPAEGSCSGEEPSNGQVVECNFGTKDVSNCHNLSEKRDGNTVESNPSEAQIPSKAQSTNPFFMCASFCGSMEAINYVGHAQDVSDHQEPKVMLDNNLGSSGRDDVALNVECSNNDLRQSVSSPKDRSLPLEVSTLGDLPESVADSEYKSCPELQPIDISEIPKENPQGFPEVEVDNFLTKTNKADHPKDVSRPSYGKKLGSRSKTKKEMHTLKQSSEIEVKYAGGTSKSAGTSRKDMQLVEIHETSSSEFSSIKTSSLLAVQTSSIPDLNSSSLTSFHQPFTDLQQVQLRAQIFVYGALISGIPPDEACMLSAFGNADGGRSLWESVWRVCISKFQNQKSPNSGYETPLHARSGGHVQSNIYNTSAAESPGKTLSSVTLSSTVPIPSHMWNLSSVDDKHVTSMSRGTYLNFSQTPSPLPTCQSLQSRQNVGTNSSWFSQYPHLGPWFVTSQSSAPDGIAKYSMTPVAEAVHVTPVRETLGPHAPIPTMQVVPPSALMSAPDAKATTVATALLTQTTRRVEMSGSNRCNPTSQKSRKRKKDVAGDELIIQVSQTSGESVAAVGVVKSSSLPSTAMLMPSNSTARVGSCTPVSISMPEIFLPTHYNIVGDSGGQKKVIFSEETCSKIELAKLDAEDAAALADSTVKYSQAVWNQLAAQKNSELASEVELKLASAAVAVAAAASVAKAAAAAAKVAYDAALQAKIMADEAASAAKSGNTVQCFEHDIVNFGKILNESSIYAGKEVDKNPESGKVISAAREVARRQVESASAATKRAENLDSIVKAAELAAAAVAQAGTIIAMGDPLPFKVSELVDTGSEGFWKAYHGASIKQSRPSSLLGEEHITLGIAREFASFGKQLDQQIPEEKDTQKATEDGRSSSLNENHEQYEESTQGNCPNTGHGSGHWISCLSIQKGSKVEVMSDDDGLKGAWFSAMVHDIKGNKAYVCFDDVSNNLGQLMEWIDLESDEQKAPRIRAVRSATSLKHEGTRKRSREQRGSYIWNVGDHVDAWIHDRWWEAIVFEKNLGDETMLTVHIPVRSEKKVVHSTYLRPSLIWKDGQWVEWSHPDGKPLHLHEGDTPQEKRQRLGRLEAVSHLEVDSGEVGKLSKDICADVSNKPEDARSLVLTDMDKTFCIGKSSREESTTGTVRTRSGLQKEGSRVVFGVPRPGKKRKFIEVSKHYVAGKSEKISEGKEPIKFAKYLMPQASRQFKSTSRVDRKGKKGTEVILKDAVTVENSQSFRSRTQLEKDSSLIGTSVRELRHVHPQTNAHGLSGNGNGVEKRNTPKFGPCSDHAEQTNVPLSETESCVEAEPSVPISKKKYAPISGTNLVAKTKSTVDRPSKDEDKSSENPGKVACTVIKQPRRSNRRIQPTSRLLEGLESSLPVSKIPSISHERKPHRGGSSSRGNAHG</sequence>
<feature type="region of interest" description="Disordered" evidence="1">
    <location>
        <begin position="1393"/>
        <end position="1441"/>
    </location>
</feature>
<feature type="region of interest" description="Disordered" evidence="1">
    <location>
        <begin position="990"/>
        <end position="1028"/>
    </location>
</feature>
<feature type="compositionally biased region" description="Polar residues" evidence="1">
    <location>
        <begin position="1424"/>
        <end position="1433"/>
    </location>
</feature>
<organism evidence="3 4">
    <name type="scientific">Vanilla planifolia</name>
    <name type="common">Vanilla</name>
    <dbReference type="NCBI Taxonomy" id="51239"/>
    <lineage>
        <taxon>Eukaryota</taxon>
        <taxon>Viridiplantae</taxon>
        <taxon>Streptophyta</taxon>
        <taxon>Embryophyta</taxon>
        <taxon>Tracheophyta</taxon>
        <taxon>Spermatophyta</taxon>
        <taxon>Magnoliopsida</taxon>
        <taxon>Liliopsida</taxon>
        <taxon>Asparagales</taxon>
        <taxon>Orchidaceae</taxon>
        <taxon>Vanilloideae</taxon>
        <taxon>Vanilleae</taxon>
        <taxon>Vanilla</taxon>
    </lineage>
</organism>
<protein>
    <recommendedName>
        <fullName evidence="2">Agenet domain-containing protein</fullName>
    </recommendedName>
</protein>
<feature type="compositionally biased region" description="Basic and acidic residues" evidence="1">
    <location>
        <begin position="1463"/>
        <end position="1476"/>
    </location>
</feature>
<evidence type="ECO:0000313" key="3">
    <source>
        <dbReference type="EMBL" id="KAG0449633.1"/>
    </source>
</evidence>
<reference evidence="3 4" key="1">
    <citation type="journal article" date="2020" name="Nat. Food">
        <title>A phased Vanilla planifolia genome enables genetic improvement of flavour and production.</title>
        <authorList>
            <person name="Hasing T."/>
            <person name="Tang H."/>
            <person name="Brym M."/>
            <person name="Khazi F."/>
            <person name="Huang T."/>
            <person name="Chambers A.H."/>
        </authorList>
    </citation>
    <scope>NUCLEOTIDE SEQUENCE [LARGE SCALE GENOMIC DNA]</scope>
    <source>
        <tissue evidence="3">Leaf</tissue>
    </source>
</reference>
<dbReference type="PANTHER" id="PTHR48429:SF1">
    <property type="entry name" value="AGENET DOMAIN-CONTAINING PROTEIN"/>
    <property type="match status" value="1"/>
</dbReference>
<dbReference type="Proteomes" id="UP000639772">
    <property type="component" value="Unassembled WGS sequence"/>
</dbReference>
<accession>A0A835U5R1</accession>
<feature type="compositionally biased region" description="Polar residues" evidence="1">
    <location>
        <begin position="46"/>
        <end position="63"/>
    </location>
</feature>
<feature type="region of interest" description="Disordered" evidence="1">
    <location>
        <begin position="23"/>
        <end position="76"/>
    </location>
</feature>
<feature type="compositionally biased region" description="Polar residues" evidence="1">
    <location>
        <begin position="1019"/>
        <end position="1028"/>
    </location>
</feature>
<evidence type="ECO:0000259" key="2">
    <source>
        <dbReference type="SMART" id="SM00743"/>
    </source>
</evidence>
<proteinExistence type="predicted"/>
<feature type="domain" description="Agenet" evidence="2">
    <location>
        <begin position="1128"/>
        <end position="1186"/>
    </location>
</feature>
<dbReference type="EMBL" id="JADCNM010000168">
    <property type="protein sequence ID" value="KAG0449633.1"/>
    <property type="molecule type" value="Genomic_DNA"/>
</dbReference>
<comment type="caution">
    <text evidence="3">The sequence shown here is derived from an EMBL/GenBank/DDBJ whole genome shotgun (WGS) entry which is preliminary data.</text>
</comment>
<feature type="compositionally biased region" description="Polar residues" evidence="1">
    <location>
        <begin position="654"/>
        <end position="664"/>
    </location>
</feature>
<feature type="compositionally biased region" description="Basic and acidic residues" evidence="1">
    <location>
        <begin position="993"/>
        <end position="1017"/>
    </location>
</feature>
<feature type="compositionally biased region" description="Polar residues" evidence="1">
    <location>
        <begin position="1529"/>
        <end position="1538"/>
    </location>
</feature>
<feature type="compositionally biased region" description="Polar residues" evidence="1">
    <location>
        <begin position="173"/>
        <end position="186"/>
    </location>
</feature>
<feature type="region of interest" description="Disordered" evidence="1">
    <location>
        <begin position="1457"/>
        <end position="1538"/>
    </location>
</feature>